<dbReference type="EC" id="3.2.1.4" evidence="10"/>
<comment type="similarity">
    <text evidence="2 8 10">Belongs to the glycosyl hydrolase 9 (cellulase E) family.</text>
</comment>
<dbReference type="InterPro" id="IPR008928">
    <property type="entry name" value="6-hairpin_glycosidase_sf"/>
</dbReference>
<feature type="active site" evidence="9">
    <location>
        <position position="456"/>
    </location>
</feature>
<dbReference type="InterPro" id="IPR001701">
    <property type="entry name" value="Glyco_hydro_9"/>
</dbReference>
<evidence type="ECO:0000256" key="5">
    <source>
        <dbReference type="ARBA" id="ARBA00023277"/>
    </source>
</evidence>
<evidence type="ECO:0000256" key="9">
    <source>
        <dbReference type="PROSITE-ProRule" id="PRU10060"/>
    </source>
</evidence>
<dbReference type="Proteomes" id="UP001634393">
    <property type="component" value="Unassembled WGS sequence"/>
</dbReference>
<proteinExistence type="inferred from homology"/>
<evidence type="ECO:0000256" key="8">
    <source>
        <dbReference type="PROSITE-ProRule" id="PRU10059"/>
    </source>
</evidence>
<gene>
    <name evidence="12" type="ORF">ACJIZ3_009564</name>
</gene>
<feature type="domain" description="Glycoside hydrolase family 9" evidence="11">
    <location>
        <begin position="496"/>
        <end position="948"/>
    </location>
</feature>
<feature type="domain" description="Glycoside hydrolase family 9" evidence="11">
    <location>
        <begin position="1153"/>
        <end position="1377"/>
    </location>
</feature>
<dbReference type="Pfam" id="PF00759">
    <property type="entry name" value="Glyco_hydro_9"/>
    <property type="match status" value="4"/>
</dbReference>
<dbReference type="InterPro" id="IPR012341">
    <property type="entry name" value="6hp_glycosidase-like_sf"/>
</dbReference>
<reference evidence="12 13" key="1">
    <citation type="submission" date="2024-12" db="EMBL/GenBank/DDBJ databases">
        <title>The unique morphological basis and parallel evolutionary history of personate flowers in Penstemon.</title>
        <authorList>
            <person name="Depatie T.H."/>
            <person name="Wessinger C.A."/>
        </authorList>
    </citation>
    <scope>NUCLEOTIDE SEQUENCE [LARGE SCALE GENOMIC DNA]</scope>
    <source>
        <strain evidence="12">WTNN_2</strain>
        <tissue evidence="12">Leaf</tissue>
    </source>
</reference>
<dbReference type="PROSITE" id="PS00592">
    <property type="entry name" value="GH9_2"/>
    <property type="match status" value="2"/>
</dbReference>
<sequence length="1399" mass="155770">MSKFCPIVFGVIFLVLVHNVASSNNYGAALSKSLRFFEAQRSGYLPYNQSVKWRGNSALNDGRAAGVNLVGGYYDAGDNVKFGFPLAYTITMLAWSVVEFWHPLYARGELSNALRAVKWGTDYLIKAHPQPYVLYGQVGDGGSDHACWQRPEDMTTPRNVYKIDAQHPGADLAGETAAAFAAASIAFKKFDSRYSWLFDFAVKHPGQYQNSIPSAGQFYSSTGYQDELLWAAAWLARATNERTYLDFISRSNSGGTRTMFSWDDKYVGAQVLISKLLLEGKVNKNLVQAKYSAEQFICNCIGKGNGNVRRTNGGLLWFDQWNNLQYVTSASFIISAYSDILSQHKTYGIQCASGFVWRNDLIRFVQSQVDYILGSNPKRMSYMVGWGYNYPKQVHHRGASIISIKKSRAPVSCQGGFNQWFNRNAPNPNILEGAIVGGPDQSDQYRDSRNNFQQAEPAIANNAPFVGNFAIMSKNCLLVLGLSFIVLIHNATSTNYGAALTKSLLFYEAQRSGKLPSNQRIQWRADSALNDGKDVGVDLVGGYYDAGDNVKFGFPMAYTITMLAWSVVEFGSHLEAQRELSNALRAVKWGTDYLIKAHPEPNVFYGQVGDGGSDHSCWQRPEDMTTPRTVYKIDEQHPGADLAGEAAAAFAAASIAFKRLNPTYSSELLTHAKQLYDFATKHIGQYQNSISSAGQFYSSSGYQDELLWAAAWLARATNDNTYLEFIINQSSNSGGTRSMFSWDDKYVGAQVLITKLSLERKISENGNLGQTKNSGEQYICNCIGKGNANVKRTNGGLLWFNEWNNLQYVTSALFITAAYSDILAATNNKIQCAGGAVGPQELIHFVQSQADYILGSNPKQMSYMVGFGSNYPKEVHHRGASIVSIKQNSTPVGCQDGFNQWFHRNADNPNILEGAIVGGPDQSDEYRDNRENFQQAEPATANNAPFVGRIKVFPENSLPKVLNTLNFRVFEICKSYILQYMQPSEPNHDYHNISFAKKVVVSRSLFLMHNISSYSSWILVLSSSLLTFFYYYEFKTSVDLVGGYYDAGDNVKFGFPMAYTITMLAWSVVEFGSHLEAQRELSNALRAVKWGTDYLIKAHPEPNVFYGQVGDGGSDHSCWQRPEDMTTPGTVYKIDEQHSGADLAGEAAAAFALFDFATKHTGQYQNSISSAGQFYSNSGYQDELLWAAVWLARATNDNTYLEFIINQSLNSGGTSWDDKYVGAQVLITKEISENGNLGQTKNSGEQYICNCIGKGNANVKRTNGGLVWFNEWNNLQYITSALFIIAAYSDILAATNNNIQCAGSAEHQLCRLSKIRPRWVVKMVSNFNQWFHINADNPNILEGAIVGGLDQSDEYRDNRENYQQAEPATTKNHHLLGFFHVLPTKYLIYEWNDHSVLIC</sequence>
<dbReference type="InterPro" id="IPR033126">
    <property type="entry name" value="Glyco_hydro_9_Asp/Glu_AS"/>
</dbReference>
<evidence type="ECO:0000256" key="3">
    <source>
        <dbReference type="ARBA" id="ARBA00022801"/>
    </source>
</evidence>
<feature type="chain" id="PRO_5044530714" description="Endoglucanase" evidence="10">
    <location>
        <begin position="23"/>
        <end position="1399"/>
    </location>
</feature>
<dbReference type="GO" id="GO:0030245">
    <property type="term" value="P:cellulose catabolic process"/>
    <property type="evidence" value="ECO:0007669"/>
    <property type="project" value="UniProtKB-KW"/>
</dbReference>
<evidence type="ECO:0000256" key="6">
    <source>
        <dbReference type="ARBA" id="ARBA00023295"/>
    </source>
</evidence>
<comment type="catalytic activity">
    <reaction evidence="1 10">
        <text>Endohydrolysis of (1-&gt;4)-beta-D-glucosidic linkages in cellulose, lichenin and cereal beta-D-glucans.</text>
        <dbReference type="EC" id="3.2.1.4"/>
    </reaction>
</comment>
<dbReference type="PANTHER" id="PTHR22298">
    <property type="entry name" value="ENDO-1,4-BETA-GLUCANASE"/>
    <property type="match status" value="1"/>
</dbReference>
<keyword evidence="5 8" id="KW-0119">Carbohydrate metabolism</keyword>
<feature type="active site" evidence="9">
    <location>
        <position position="937"/>
    </location>
</feature>
<keyword evidence="3 8" id="KW-0378">Hydrolase</keyword>
<evidence type="ECO:0000256" key="1">
    <source>
        <dbReference type="ARBA" id="ARBA00000966"/>
    </source>
</evidence>
<feature type="domain" description="Glycoside hydrolase family 9" evidence="11">
    <location>
        <begin position="26"/>
        <end position="467"/>
    </location>
</feature>
<comment type="caution">
    <text evidence="12">The sequence shown here is derived from an EMBL/GenBank/DDBJ whole genome shotgun (WGS) entry which is preliminary data.</text>
</comment>
<evidence type="ECO:0000256" key="7">
    <source>
        <dbReference type="ARBA" id="ARBA00023326"/>
    </source>
</evidence>
<feature type="domain" description="Glycoside hydrolase family 9" evidence="11">
    <location>
        <begin position="1035"/>
        <end position="1152"/>
    </location>
</feature>
<dbReference type="FunFam" id="1.50.10.10:FF:000020">
    <property type="entry name" value="Endoglucanase"/>
    <property type="match status" value="2"/>
</dbReference>
<evidence type="ECO:0000313" key="13">
    <source>
        <dbReference type="Proteomes" id="UP001634393"/>
    </source>
</evidence>
<keyword evidence="7 8" id="KW-0624">Polysaccharide degradation</keyword>
<keyword evidence="4 10" id="KW-0136">Cellulose degradation</keyword>
<feature type="active site" evidence="8">
    <location>
        <position position="395"/>
    </location>
</feature>
<protein>
    <recommendedName>
        <fullName evidence="10">Endoglucanase</fullName>
        <ecNumber evidence="10">3.2.1.4</ecNumber>
    </recommendedName>
</protein>
<feature type="active site" evidence="9">
    <location>
        <position position="928"/>
    </location>
</feature>
<feature type="active site" evidence="9">
    <location>
        <position position="447"/>
    </location>
</feature>
<dbReference type="InterPro" id="IPR018221">
    <property type="entry name" value="Glyco_hydro_9_His_AS"/>
</dbReference>
<keyword evidence="6 8" id="KW-0326">Glycosidase</keyword>
<feature type="signal peptide" evidence="10">
    <location>
        <begin position="1"/>
        <end position="22"/>
    </location>
</feature>
<dbReference type="SUPFAM" id="SSF48208">
    <property type="entry name" value="Six-hairpin glycosidases"/>
    <property type="match status" value="3"/>
</dbReference>
<evidence type="ECO:0000256" key="4">
    <source>
        <dbReference type="ARBA" id="ARBA00023001"/>
    </source>
</evidence>
<dbReference type="Gene3D" id="1.50.10.10">
    <property type="match status" value="3"/>
</dbReference>
<dbReference type="EMBL" id="JBJXBP010000004">
    <property type="protein sequence ID" value="KAL3834828.1"/>
    <property type="molecule type" value="Genomic_DNA"/>
</dbReference>
<accession>A0ABD3TF47</accession>
<keyword evidence="13" id="KW-1185">Reference proteome</keyword>
<dbReference type="PROSITE" id="PS00698">
    <property type="entry name" value="GH9_3"/>
    <property type="match status" value="2"/>
</dbReference>
<feature type="active site" evidence="8">
    <location>
        <position position="876"/>
    </location>
</feature>
<evidence type="ECO:0000256" key="2">
    <source>
        <dbReference type="ARBA" id="ARBA00007072"/>
    </source>
</evidence>
<evidence type="ECO:0000256" key="10">
    <source>
        <dbReference type="RuleBase" id="RU361166"/>
    </source>
</evidence>
<name>A0ABD3TF47_9LAMI</name>
<dbReference type="GO" id="GO:0008810">
    <property type="term" value="F:cellulase activity"/>
    <property type="evidence" value="ECO:0007669"/>
    <property type="project" value="UniProtKB-EC"/>
</dbReference>
<keyword evidence="10" id="KW-0732">Signal</keyword>
<evidence type="ECO:0000259" key="11">
    <source>
        <dbReference type="Pfam" id="PF00759"/>
    </source>
</evidence>
<organism evidence="12 13">
    <name type="scientific">Penstemon smallii</name>
    <dbReference type="NCBI Taxonomy" id="265156"/>
    <lineage>
        <taxon>Eukaryota</taxon>
        <taxon>Viridiplantae</taxon>
        <taxon>Streptophyta</taxon>
        <taxon>Embryophyta</taxon>
        <taxon>Tracheophyta</taxon>
        <taxon>Spermatophyta</taxon>
        <taxon>Magnoliopsida</taxon>
        <taxon>eudicotyledons</taxon>
        <taxon>Gunneridae</taxon>
        <taxon>Pentapetalae</taxon>
        <taxon>asterids</taxon>
        <taxon>lamiids</taxon>
        <taxon>Lamiales</taxon>
        <taxon>Plantaginaceae</taxon>
        <taxon>Cheloneae</taxon>
        <taxon>Penstemon</taxon>
    </lineage>
</organism>
<evidence type="ECO:0000313" key="12">
    <source>
        <dbReference type="EMBL" id="KAL3834828.1"/>
    </source>
</evidence>